<feature type="region of interest" description="Disordered" evidence="1">
    <location>
        <begin position="342"/>
        <end position="363"/>
    </location>
</feature>
<sequence>MSWLQDHPSLSDSRVRTASWPHNHLEAHDASLSDVVQLSSPSPEKVAAASENENNFIQILLNRLLDQAVLFGRKTIRQRLHNIAESKGLSAKMQYSEPWGWCSVCTNPVTIKGEKKKFDSTSPEEGENQHVNGRALIELLLPCIDQSSAESRNSFANDLMKQLEYGGSLSVLYVQFCIEPSVRNMRHFLAPVIIRLLGSRVVHEDVYIVANFMHSKKDLESPSEVASAAFVDFSAVGLFDRLLLVLHALLSSYPPSWLRPKPGSKSINDPTKENDLDHMQLPDIIRWRIQAAMPVLFQSTWCSFSCQPPPVPTSAFVSLQAININLCSSATSHRNPVLSRVAANASGKSKQQDSSELEIPGRF</sequence>
<dbReference type="PANTHER" id="PTHR46567:SF1">
    <property type="entry name" value="MEDIATOR OF RNA POLYMERASE II TRANSCRIPTION SUBUNIT 12"/>
    <property type="match status" value="1"/>
</dbReference>
<dbReference type="AlphaFoldDB" id="A0A2Z6M3U0"/>
<dbReference type="OrthoDB" id="20828at2759"/>
<dbReference type="EMBL" id="DF973337">
    <property type="protein sequence ID" value="GAU26526.1"/>
    <property type="molecule type" value="Genomic_DNA"/>
</dbReference>
<proteinExistence type="predicted"/>
<protein>
    <submittedName>
        <fullName evidence="2">Uncharacterized protein</fullName>
    </submittedName>
</protein>
<evidence type="ECO:0000313" key="2">
    <source>
        <dbReference type="EMBL" id="GAU26526.1"/>
    </source>
</evidence>
<gene>
    <name evidence="2" type="ORF">TSUD_361590</name>
</gene>
<dbReference type="PANTHER" id="PTHR46567">
    <property type="entry name" value="MEDIATOR OF RNA POLYMERASE II TRANSCRIPTION SUBUNIT 12"/>
    <property type="match status" value="1"/>
</dbReference>
<accession>A0A2Z6M3U0</accession>
<name>A0A2Z6M3U0_TRISU</name>
<reference evidence="3" key="1">
    <citation type="journal article" date="2017" name="Front. Plant Sci.">
        <title>Climate Clever Clovers: New Paradigm to Reduce the Environmental Footprint of Ruminants by Breeding Low Methanogenic Forages Utilizing Haplotype Variation.</title>
        <authorList>
            <person name="Kaur P."/>
            <person name="Appels R."/>
            <person name="Bayer P.E."/>
            <person name="Keeble-Gagnere G."/>
            <person name="Wang J."/>
            <person name="Hirakawa H."/>
            <person name="Shirasawa K."/>
            <person name="Vercoe P."/>
            <person name="Stefanova K."/>
            <person name="Durmic Z."/>
            <person name="Nichols P."/>
            <person name="Revell C."/>
            <person name="Isobe S.N."/>
            <person name="Edwards D."/>
            <person name="Erskine W."/>
        </authorList>
    </citation>
    <scope>NUCLEOTIDE SEQUENCE [LARGE SCALE GENOMIC DNA]</scope>
    <source>
        <strain evidence="3">cv. Daliak</strain>
    </source>
</reference>
<evidence type="ECO:0000256" key="1">
    <source>
        <dbReference type="SAM" id="MobiDB-lite"/>
    </source>
</evidence>
<organism evidence="2 3">
    <name type="scientific">Trifolium subterraneum</name>
    <name type="common">Subterranean clover</name>
    <dbReference type="NCBI Taxonomy" id="3900"/>
    <lineage>
        <taxon>Eukaryota</taxon>
        <taxon>Viridiplantae</taxon>
        <taxon>Streptophyta</taxon>
        <taxon>Embryophyta</taxon>
        <taxon>Tracheophyta</taxon>
        <taxon>Spermatophyta</taxon>
        <taxon>Magnoliopsida</taxon>
        <taxon>eudicotyledons</taxon>
        <taxon>Gunneridae</taxon>
        <taxon>Pentapetalae</taxon>
        <taxon>rosids</taxon>
        <taxon>fabids</taxon>
        <taxon>Fabales</taxon>
        <taxon>Fabaceae</taxon>
        <taxon>Papilionoideae</taxon>
        <taxon>50 kb inversion clade</taxon>
        <taxon>NPAAA clade</taxon>
        <taxon>Hologalegina</taxon>
        <taxon>IRL clade</taxon>
        <taxon>Trifolieae</taxon>
        <taxon>Trifolium</taxon>
    </lineage>
</organism>
<dbReference type="Proteomes" id="UP000242715">
    <property type="component" value="Unassembled WGS sequence"/>
</dbReference>
<keyword evidence="3" id="KW-1185">Reference proteome</keyword>
<evidence type="ECO:0000313" key="3">
    <source>
        <dbReference type="Proteomes" id="UP000242715"/>
    </source>
</evidence>